<dbReference type="Proteomes" id="UP000321830">
    <property type="component" value="Unassembled WGS sequence"/>
</dbReference>
<evidence type="ECO:0000313" key="3">
    <source>
        <dbReference type="Proteomes" id="UP000192477"/>
    </source>
</evidence>
<dbReference type="Pfam" id="PF12686">
    <property type="entry name" value="DUF3800"/>
    <property type="match status" value="1"/>
</dbReference>
<dbReference type="EMBL" id="BJWF01000077">
    <property type="protein sequence ID" value="GEL93320.1"/>
    <property type="molecule type" value="Genomic_DNA"/>
</dbReference>
<dbReference type="InterPro" id="IPR024524">
    <property type="entry name" value="DUF3800"/>
</dbReference>
<evidence type="ECO:0000313" key="4">
    <source>
        <dbReference type="Proteomes" id="UP000321830"/>
    </source>
</evidence>
<dbReference type="Proteomes" id="UP000192477">
    <property type="component" value="Unassembled WGS sequence"/>
</dbReference>
<comment type="caution">
    <text evidence="2">The sequence shown here is derived from an EMBL/GenBank/DDBJ whole genome shotgun (WGS) entry which is preliminary data.</text>
</comment>
<dbReference type="RefSeq" id="WP_002325016.1">
    <property type="nucleotide sequence ID" value="NZ_BJWF01000077.1"/>
</dbReference>
<dbReference type="AlphaFoldDB" id="A0A1V8YNZ1"/>
<reference evidence="1 4" key="2">
    <citation type="submission" date="2019-07" db="EMBL/GenBank/DDBJ databases">
        <title>Whole genome shotgun sequence of Enterococcus villorum NBRC 100699.</title>
        <authorList>
            <person name="Hosoyama A."/>
            <person name="Uohara A."/>
            <person name="Ohji S."/>
            <person name="Ichikawa N."/>
        </authorList>
    </citation>
    <scope>NUCLEOTIDE SEQUENCE [LARGE SCALE GENOMIC DNA]</scope>
    <source>
        <strain evidence="1 4">NBRC 100699</strain>
    </source>
</reference>
<accession>A0A1V8YNZ1</accession>
<name>A0A1V8YNZ1_9ENTE</name>
<sequence>MEELHLFFDDSGVLHRNAPNRFFVYAGYAFIGKDNKEIAKRKYKKVVQRIQTKRGNREELKACYLDKSEKYELYRVLKNEHSMGLTVDIKRVQSNILDHKKSIHRYKDYVLKRLVKEKIKLLINRGLLNPEDDLKLCICVDEQATASNGYYNFEESVYEELKNGVHNFNYGVFYEPIWKGKLEINVSYCDSKHNYLIQASDILANRLWTSFKIDNREMRNIPEHSCMRLP</sequence>
<dbReference type="OrthoDB" id="3199559at2"/>
<evidence type="ECO:0008006" key="5">
    <source>
        <dbReference type="Google" id="ProtNLM"/>
    </source>
</evidence>
<proteinExistence type="predicted"/>
<evidence type="ECO:0000313" key="2">
    <source>
        <dbReference type="EMBL" id="OQO68375.1"/>
    </source>
</evidence>
<dbReference type="EMBL" id="MJEA01000017">
    <property type="protein sequence ID" value="OQO68375.1"/>
    <property type="molecule type" value="Genomic_DNA"/>
</dbReference>
<organism evidence="2 3">
    <name type="scientific">Enterococcus villorum</name>
    <dbReference type="NCBI Taxonomy" id="112904"/>
    <lineage>
        <taxon>Bacteria</taxon>
        <taxon>Bacillati</taxon>
        <taxon>Bacillota</taxon>
        <taxon>Bacilli</taxon>
        <taxon>Lactobacillales</taxon>
        <taxon>Enterococcaceae</taxon>
        <taxon>Enterococcus</taxon>
    </lineage>
</organism>
<reference evidence="2 3" key="1">
    <citation type="journal article" date="2017" name="BMC Microbiol.">
        <title>Comparative genomics of Enterococcus spp. isolated from bovine feces.</title>
        <authorList>
            <person name="Beukers A.G."/>
            <person name="Zaheer R."/>
            <person name="Goji N."/>
            <person name="Amoako K.K."/>
            <person name="Chaves A.V."/>
            <person name="Ward M.P."/>
            <person name="McAllister T.A."/>
        </authorList>
    </citation>
    <scope>NUCLEOTIDE SEQUENCE [LARGE SCALE GENOMIC DNA]</scope>
    <source>
        <strain evidence="2 3">F1129D 143</strain>
    </source>
</reference>
<gene>
    <name evidence="2" type="ORF">BH747_11875</name>
    <name evidence="1" type="ORF">EVI01_26570</name>
</gene>
<protein>
    <recommendedName>
        <fullName evidence="5">DUF3800 domain-containing protein</fullName>
    </recommendedName>
</protein>
<evidence type="ECO:0000313" key="1">
    <source>
        <dbReference type="EMBL" id="GEL93320.1"/>
    </source>
</evidence>